<dbReference type="PANTHER" id="PTHR30388">
    <property type="entry name" value="ALDEHYDE OXIDOREDUCTASE MOLYBDENUM COFACTOR ASSEMBLY PROTEIN"/>
    <property type="match status" value="1"/>
</dbReference>
<dbReference type="AlphaFoldDB" id="D5C0X1"/>
<dbReference type="Proteomes" id="UP000001844">
    <property type="component" value="Chromosome"/>
</dbReference>
<dbReference type="InterPro" id="IPR052698">
    <property type="entry name" value="MoCofactor_Util/Proc"/>
</dbReference>
<evidence type="ECO:0000313" key="4">
    <source>
        <dbReference type="EMBL" id="ADE14528.1"/>
    </source>
</evidence>
<dbReference type="Pfam" id="PF13478">
    <property type="entry name" value="XdhC_C"/>
    <property type="match status" value="1"/>
</dbReference>
<dbReference type="PANTHER" id="PTHR30388:SF4">
    <property type="entry name" value="MOLYBDENUM COFACTOR INSERTION CHAPERONE PAOD"/>
    <property type="match status" value="1"/>
</dbReference>
<reference evidence="5" key="1">
    <citation type="submission" date="2010-04" db="EMBL/GenBank/DDBJ databases">
        <title>Complete genome sequence of Nitrosococcus halophilus Nc4, a salt-adapted, aerobic obligate ammonia-oxidizing sulfur purple bacterium.</title>
        <authorList>
            <consortium name="US DOE Joint Genome Institute"/>
            <person name="Campbell M.A."/>
            <person name="Malfatti S.A."/>
            <person name="Chain P.S.G."/>
            <person name="Heidelberg J.F."/>
            <person name="Ward B.B."/>
            <person name="Klotz M.G."/>
        </authorList>
    </citation>
    <scope>NUCLEOTIDE SEQUENCE [LARGE SCALE GENOMIC DNA]</scope>
    <source>
        <strain evidence="5">Nc4</strain>
    </source>
</reference>
<evidence type="ECO:0000259" key="3">
    <source>
        <dbReference type="Pfam" id="PF13478"/>
    </source>
</evidence>
<dbReference type="STRING" id="472759.Nhal_1377"/>
<evidence type="ECO:0000256" key="1">
    <source>
        <dbReference type="SAM" id="MobiDB-lite"/>
    </source>
</evidence>
<proteinExistence type="predicted"/>
<gene>
    <name evidence="4" type="ordered locus">Nhal_1377</name>
</gene>
<dbReference type="KEGG" id="nhl:Nhal_1377"/>
<feature type="region of interest" description="Disordered" evidence="1">
    <location>
        <begin position="313"/>
        <end position="333"/>
    </location>
</feature>
<keyword evidence="5" id="KW-1185">Reference proteome</keyword>
<dbReference type="RefSeq" id="WP_013032419.1">
    <property type="nucleotide sequence ID" value="NC_013960.1"/>
</dbReference>
<protein>
    <recommendedName>
        <fullName evidence="6">XdhC Rossmann domain-containing protein</fullName>
    </recommendedName>
</protein>
<dbReference type="InterPro" id="IPR027051">
    <property type="entry name" value="XdhC_Rossmann_dom"/>
</dbReference>
<dbReference type="Gene3D" id="3.40.50.720">
    <property type="entry name" value="NAD(P)-binding Rossmann-like Domain"/>
    <property type="match status" value="1"/>
</dbReference>
<evidence type="ECO:0000313" key="5">
    <source>
        <dbReference type="Proteomes" id="UP000001844"/>
    </source>
</evidence>
<sequence length="333" mass="36803">MNKVDEETLQRLVHWLEAGQHGFLITVVKAWGSSFHLIGAQLAVSSEGRSAGSLCAGWVEEDLRQRLPIESPCRPEVITYGANAEPPRNRPLPREGTLQLVIEPVRSPDNLKQILAAIARREVVCRHLDMGSGYAETFPGQPDSQLHFNGKTLITVYSPRWRLLLIGATASAHYLAQMALALDYEVIVCEPRPEYADSWDLPSTELRTDMPDEMVREFALDPCGAVVAMTHDPQLDEMALREALESKFFYVGALSAQIGNEHSQKPLAQRLEWTPTQLSRLHSPAGLPINAHTPAEIALSILAEITALRHAREHSTTTSTKQALAKASSGFHL</sequence>
<feature type="domain" description="XdhC- CoxI" evidence="2">
    <location>
        <begin position="15"/>
        <end position="66"/>
    </location>
</feature>
<dbReference type="Pfam" id="PF02625">
    <property type="entry name" value="XdhC_CoxI"/>
    <property type="match status" value="1"/>
</dbReference>
<organism evidence="4 5">
    <name type="scientific">Nitrosococcus halophilus (strain Nc4)</name>
    <dbReference type="NCBI Taxonomy" id="472759"/>
    <lineage>
        <taxon>Bacteria</taxon>
        <taxon>Pseudomonadati</taxon>
        <taxon>Pseudomonadota</taxon>
        <taxon>Gammaproteobacteria</taxon>
        <taxon>Chromatiales</taxon>
        <taxon>Chromatiaceae</taxon>
        <taxon>Nitrosococcus</taxon>
    </lineage>
</organism>
<dbReference type="InterPro" id="IPR003777">
    <property type="entry name" value="XdhC_CoxI"/>
</dbReference>
<name>D5C0X1_NITHN</name>
<dbReference type="eggNOG" id="COG1975">
    <property type="taxonomic scope" value="Bacteria"/>
</dbReference>
<feature type="domain" description="XdhC Rossmann" evidence="3">
    <location>
        <begin position="163"/>
        <end position="305"/>
    </location>
</feature>
<dbReference type="OrthoDB" id="9815497at2"/>
<accession>D5C0X1</accession>
<dbReference type="EMBL" id="CP001798">
    <property type="protein sequence ID" value="ADE14528.1"/>
    <property type="molecule type" value="Genomic_DNA"/>
</dbReference>
<dbReference type="HOGENOM" id="CLU_041115_2_0_6"/>
<evidence type="ECO:0008006" key="6">
    <source>
        <dbReference type="Google" id="ProtNLM"/>
    </source>
</evidence>
<evidence type="ECO:0000259" key="2">
    <source>
        <dbReference type="Pfam" id="PF02625"/>
    </source>
</evidence>